<comment type="cofactor">
    <cofactor evidence="1">
        <name>Mg(2+)</name>
        <dbReference type="ChEBI" id="CHEBI:18420"/>
    </cofactor>
</comment>
<comment type="similarity">
    <text evidence="7">Belongs to the PINc/VapC protein family.</text>
</comment>
<evidence type="ECO:0000256" key="2">
    <source>
        <dbReference type="ARBA" id="ARBA00022649"/>
    </source>
</evidence>
<dbReference type="AlphaFoldDB" id="A0A1Y1RSR5"/>
<keyword evidence="10" id="KW-1185">Reference proteome</keyword>
<dbReference type="InterPro" id="IPR002716">
    <property type="entry name" value="PIN_dom"/>
</dbReference>
<protein>
    <submittedName>
        <fullName evidence="9">VapC toxin family PIN domain ribonuclease</fullName>
    </submittedName>
</protein>
<dbReference type="GO" id="GO:0046872">
    <property type="term" value="F:metal ion binding"/>
    <property type="evidence" value="ECO:0007669"/>
    <property type="project" value="UniProtKB-KW"/>
</dbReference>
<name>A0A1Y1RSR5_9SPIO</name>
<dbReference type="PANTHER" id="PTHR33653:SF1">
    <property type="entry name" value="RIBONUCLEASE VAPC2"/>
    <property type="match status" value="1"/>
</dbReference>
<evidence type="ECO:0000313" key="9">
    <source>
        <dbReference type="EMBL" id="ORC27219.1"/>
    </source>
</evidence>
<dbReference type="STRING" id="1963862.B4O97_19040"/>
<dbReference type="InterPro" id="IPR050556">
    <property type="entry name" value="Type_II_TA_system_RNase"/>
</dbReference>
<keyword evidence="6" id="KW-0460">Magnesium</keyword>
<dbReference type="Pfam" id="PF01850">
    <property type="entry name" value="PIN"/>
    <property type="match status" value="1"/>
</dbReference>
<comment type="caution">
    <text evidence="9">The sequence shown here is derived from an EMBL/GenBank/DDBJ whole genome shotgun (WGS) entry which is preliminary data.</text>
</comment>
<evidence type="ECO:0000256" key="6">
    <source>
        <dbReference type="ARBA" id="ARBA00022842"/>
    </source>
</evidence>
<keyword evidence="5" id="KW-0378">Hydrolase</keyword>
<evidence type="ECO:0000256" key="1">
    <source>
        <dbReference type="ARBA" id="ARBA00001946"/>
    </source>
</evidence>
<proteinExistence type="inferred from homology"/>
<evidence type="ECO:0000256" key="4">
    <source>
        <dbReference type="ARBA" id="ARBA00022723"/>
    </source>
</evidence>
<feature type="domain" description="PIN" evidence="8">
    <location>
        <begin position="3"/>
        <end position="123"/>
    </location>
</feature>
<dbReference type="Gene3D" id="3.40.50.1010">
    <property type="entry name" value="5'-nuclease"/>
    <property type="match status" value="1"/>
</dbReference>
<evidence type="ECO:0000256" key="3">
    <source>
        <dbReference type="ARBA" id="ARBA00022722"/>
    </source>
</evidence>
<evidence type="ECO:0000256" key="5">
    <source>
        <dbReference type="ARBA" id="ARBA00022801"/>
    </source>
</evidence>
<organism evidence="9 10">
    <name type="scientific">Marispirochaeta aestuarii</name>
    <dbReference type="NCBI Taxonomy" id="1963862"/>
    <lineage>
        <taxon>Bacteria</taxon>
        <taxon>Pseudomonadati</taxon>
        <taxon>Spirochaetota</taxon>
        <taxon>Spirochaetia</taxon>
        <taxon>Spirochaetales</taxon>
        <taxon>Spirochaetaceae</taxon>
        <taxon>Marispirochaeta</taxon>
    </lineage>
</organism>
<keyword evidence="2" id="KW-1277">Toxin-antitoxin system</keyword>
<dbReference type="RefSeq" id="WP_083053103.1">
    <property type="nucleotide sequence ID" value="NZ_MWQY01000050.1"/>
</dbReference>
<dbReference type="OrthoDB" id="9796690at2"/>
<dbReference type="Proteomes" id="UP000192343">
    <property type="component" value="Unassembled WGS sequence"/>
</dbReference>
<dbReference type="GO" id="GO:0016787">
    <property type="term" value="F:hydrolase activity"/>
    <property type="evidence" value="ECO:0007669"/>
    <property type="project" value="UniProtKB-KW"/>
</dbReference>
<dbReference type="SUPFAM" id="SSF88723">
    <property type="entry name" value="PIN domain-like"/>
    <property type="match status" value="1"/>
</dbReference>
<dbReference type="PANTHER" id="PTHR33653">
    <property type="entry name" value="RIBONUCLEASE VAPC2"/>
    <property type="match status" value="1"/>
</dbReference>
<dbReference type="EMBL" id="MWQY01000050">
    <property type="protein sequence ID" value="ORC27219.1"/>
    <property type="molecule type" value="Genomic_DNA"/>
</dbReference>
<accession>A0A1Y1RSR5</accession>
<dbReference type="InterPro" id="IPR029060">
    <property type="entry name" value="PIN-like_dom_sf"/>
</dbReference>
<keyword evidence="4" id="KW-0479">Metal-binding</keyword>
<evidence type="ECO:0000313" key="10">
    <source>
        <dbReference type="Proteomes" id="UP000192343"/>
    </source>
</evidence>
<dbReference type="GO" id="GO:0004518">
    <property type="term" value="F:nuclease activity"/>
    <property type="evidence" value="ECO:0007669"/>
    <property type="project" value="UniProtKB-KW"/>
</dbReference>
<gene>
    <name evidence="9" type="ORF">B4O97_19040</name>
</gene>
<evidence type="ECO:0000256" key="7">
    <source>
        <dbReference type="ARBA" id="ARBA00038093"/>
    </source>
</evidence>
<evidence type="ECO:0000259" key="8">
    <source>
        <dbReference type="Pfam" id="PF01850"/>
    </source>
</evidence>
<dbReference type="CDD" id="cd09881">
    <property type="entry name" value="PIN_VapC4-5_FitB-like"/>
    <property type="match status" value="1"/>
</dbReference>
<keyword evidence="3" id="KW-0540">Nuclease</keyword>
<sequence>MRYLLDTNICIYILNNKYRKIMSRIENAGIEEIALSTMTIAELALGVEKSKKQDENRIALMEFLLPFRILDFDQNDAYSYAIIRADLEKKGNIIGNMDLLIGSQAISRGLCLVTNNVNEFVRIEGLEIENWIE</sequence>
<reference evidence="9 10" key="1">
    <citation type="submission" date="2017-03" db="EMBL/GenBank/DDBJ databases">
        <title>Draft Genome sequence of Marispirochaeta sp. strain JC444.</title>
        <authorList>
            <person name="Shivani Y."/>
            <person name="Subhash Y."/>
            <person name="Sasikala C."/>
            <person name="Ramana C."/>
        </authorList>
    </citation>
    <scope>NUCLEOTIDE SEQUENCE [LARGE SCALE GENOMIC DNA]</scope>
    <source>
        <strain evidence="9 10">JC444</strain>
    </source>
</reference>